<dbReference type="PANTHER" id="PTHR47510">
    <property type="entry name" value="REVERSE TRANSCRIPTASE DOMAIN-CONTAINING PROTEIN"/>
    <property type="match status" value="1"/>
</dbReference>
<name>A0AAE0QP32_9TELE</name>
<dbReference type="PANTHER" id="PTHR47510:SF3">
    <property type="entry name" value="ENDO_EXONUCLEASE_PHOSPHATASE DOMAIN-CONTAINING PROTEIN"/>
    <property type="match status" value="1"/>
</dbReference>
<keyword evidence="3" id="KW-1185">Reference proteome</keyword>
<dbReference type="InterPro" id="IPR043502">
    <property type="entry name" value="DNA/RNA_pol_sf"/>
</dbReference>
<dbReference type="EMBL" id="JAUCMX010000013">
    <property type="protein sequence ID" value="KAK3526619.1"/>
    <property type="molecule type" value="Genomic_DNA"/>
</dbReference>
<accession>A0AAE0QP32</accession>
<dbReference type="InterPro" id="IPR000477">
    <property type="entry name" value="RT_dom"/>
</dbReference>
<dbReference type="CDD" id="cd01650">
    <property type="entry name" value="RT_nLTR_like"/>
    <property type="match status" value="1"/>
</dbReference>
<dbReference type="Pfam" id="PF00078">
    <property type="entry name" value="RVT_1"/>
    <property type="match status" value="1"/>
</dbReference>
<feature type="domain" description="Reverse transcriptase" evidence="1">
    <location>
        <begin position="46"/>
        <end position="269"/>
    </location>
</feature>
<evidence type="ECO:0000259" key="1">
    <source>
        <dbReference type="PROSITE" id="PS50878"/>
    </source>
</evidence>
<gene>
    <name evidence="2" type="ORF">QTP70_030778</name>
</gene>
<organism evidence="2 3">
    <name type="scientific">Hemibagrus guttatus</name>
    <dbReference type="NCBI Taxonomy" id="175788"/>
    <lineage>
        <taxon>Eukaryota</taxon>
        <taxon>Metazoa</taxon>
        <taxon>Chordata</taxon>
        <taxon>Craniata</taxon>
        <taxon>Vertebrata</taxon>
        <taxon>Euteleostomi</taxon>
        <taxon>Actinopterygii</taxon>
        <taxon>Neopterygii</taxon>
        <taxon>Teleostei</taxon>
        <taxon>Ostariophysi</taxon>
        <taxon>Siluriformes</taxon>
        <taxon>Bagridae</taxon>
        <taxon>Hemibagrus</taxon>
    </lineage>
</organism>
<sequence>ISEDDVRQIFLKQKRRKTPGPDSVTPACLKTCADQLGFIFSQIFTRSLELCEVPACFKRSTIIPIPKKPKIIGLNDYRPVALTSVVMKSFERLVLTYLKNITGPLLDPLQFAHRANRSVDDAVNMGLHFILQHLDKSGTYMRLLFVDFSSAFNTIIPTLLQTKLTQLSVPSSSYLTGAPQGCVLSPLLFSLYTNDCTSTDPSVKLLKFADDTTVIGLIQDGDESAYRQEVEQLAAWCSLNNLELNTPKTVEMIVDFSRNTPALPLLTIMNSLYHHHELHCTDSGVIQ</sequence>
<evidence type="ECO:0000313" key="2">
    <source>
        <dbReference type="EMBL" id="KAK3526619.1"/>
    </source>
</evidence>
<comment type="caution">
    <text evidence="2">The sequence shown here is derived from an EMBL/GenBank/DDBJ whole genome shotgun (WGS) entry which is preliminary data.</text>
</comment>
<feature type="non-terminal residue" evidence="2">
    <location>
        <position position="1"/>
    </location>
</feature>
<evidence type="ECO:0000313" key="3">
    <source>
        <dbReference type="Proteomes" id="UP001274896"/>
    </source>
</evidence>
<dbReference type="AlphaFoldDB" id="A0AAE0QP32"/>
<reference evidence="2" key="1">
    <citation type="submission" date="2023-06" db="EMBL/GenBank/DDBJ databases">
        <title>Male Hemibagrus guttatus genome.</title>
        <authorList>
            <person name="Bian C."/>
        </authorList>
    </citation>
    <scope>NUCLEOTIDE SEQUENCE</scope>
    <source>
        <strain evidence="2">Male_cb2023</strain>
        <tissue evidence="2">Muscle</tissue>
    </source>
</reference>
<dbReference type="PROSITE" id="PS50878">
    <property type="entry name" value="RT_POL"/>
    <property type="match status" value="1"/>
</dbReference>
<dbReference type="SUPFAM" id="SSF56672">
    <property type="entry name" value="DNA/RNA polymerases"/>
    <property type="match status" value="1"/>
</dbReference>
<feature type="non-terminal residue" evidence="2">
    <location>
        <position position="287"/>
    </location>
</feature>
<protein>
    <recommendedName>
        <fullName evidence="1">Reverse transcriptase domain-containing protein</fullName>
    </recommendedName>
</protein>
<dbReference type="Proteomes" id="UP001274896">
    <property type="component" value="Unassembled WGS sequence"/>
</dbReference>
<proteinExistence type="predicted"/>